<name>A0A815GSM0_ADIRI</name>
<dbReference type="EMBL" id="CAJNOR010004333">
    <property type="protein sequence ID" value="CAF1494283.1"/>
    <property type="molecule type" value="Genomic_DNA"/>
</dbReference>
<dbReference type="AlphaFoldDB" id="A0A815GSM0"/>
<evidence type="ECO:0000313" key="3">
    <source>
        <dbReference type="Proteomes" id="UP000663828"/>
    </source>
</evidence>
<sequence length="115" mass="12888">MTIQNAHGQKYPEAEGACAGLGGGDLCNDRCKACGYKKGECGGMVWQTCQCFRTRAELLAARAREELLRRMAEENDSICPNGHLTGRCLADRSKCLKLIEFFFRELNVYYSNLIK</sequence>
<reference evidence="1" key="1">
    <citation type="submission" date="2021-02" db="EMBL/GenBank/DDBJ databases">
        <authorList>
            <person name="Nowell W R."/>
        </authorList>
    </citation>
    <scope>NUCLEOTIDE SEQUENCE</scope>
</reference>
<dbReference type="OrthoDB" id="4383396at2759"/>
<evidence type="ECO:0000313" key="2">
    <source>
        <dbReference type="EMBL" id="CAF1494283.1"/>
    </source>
</evidence>
<keyword evidence="3" id="KW-1185">Reference proteome</keyword>
<dbReference type="EMBL" id="CAJNOJ010000256">
    <property type="protein sequence ID" value="CAF1344152.1"/>
    <property type="molecule type" value="Genomic_DNA"/>
</dbReference>
<gene>
    <name evidence="1" type="ORF">EDS130_LOCUS32907</name>
    <name evidence="2" type="ORF">XAT740_LOCUS39268</name>
</gene>
<proteinExistence type="predicted"/>
<organism evidence="1 4">
    <name type="scientific">Adineta ricciae</name>
    <name type="common">Rotifer</name>
    <dbReference type="NCBI Taxonomy" id="249248"/>
    <lineage>
        <taxon>Eukaryota</taxon>
        <taxon>Metazoa</taxon>
        <taxon>Spiralia</taxon>
        <taxon>Gnathifera</taxon>
        <taxon>Rotifera</taxon>
        <taxon>Eurotatoria</taxon>
        <taxon>Bdelloidea</taxon>
        <taxon>Adinetida</taxon>
        <taxon>Adinetidae</taxon>
        <taxon>Adineta</taxon>
    </lineage>
</organism>
<dbReference type="Proteomes" id="UP000663852">
    <property type="component" value="Unassembled WGS sequence"/>
</dbReference>
<accession>A0A815GSM0</accession>
<evidence type="ECO:0000313" key="1">
    <source>
        <dbReference type="EMBL" id="CAF1344152.1"/>
    </source>
</evidence>
<comment type="caution">
    <text evidence="1">The sequence shown here is derived from an EMBL/GenBank/DDBJ whole genome shotgun (WGS) entry which is preliminary data.</text>
</comment>
<evidence type="ECO:0000313" key="4">
    <source>
        <dbReference type="Proteomes" id="UP000663852"/>
    </source>
</evidence>
<protein>
    <submittedName>
        <fullName evidence="1">Uncharacterized protein</fullName>
    </submittedName>
</protein>
<dbReference type="Proteomes" id="UP000663828">
    <property type="component" value="Unassembled WGS sequence"/>
</dbReference>